<dbReference type="AlphaFoldDB" id="A0AA86S5H1"/>
<keyword evidence="2" id="KW-1185">Reference proteome</keyword>
<sequence>MEAFIIEDIQPRRNCTNIPKAWEMNNKKNMEWGFKNRPNSCLIGASSIQLHSYGPKQKRLN</sequence>
<dbReference type="Gramene" id="rna-AYBTSS11_LOCUS10830">
    <property type="protein sequence ID" value="CAJ1942423.1"/>
    <property type="gene ID" value="gene-AYBTSS11_LOCUS10830"/>
</dbReference>
<reference evidence="1" key="1">
    <citation type="submission" date="2023-10" db="EMBL/GenBank/DDBJ databases">
        <authorList>
            <person name="Domelevo Entfellner J.-B."/>
        </authorList>
    </citation>
    <scope>NUCLEOTIDE SEQUENCE</scope>
</reference>
<protein>
    <submittedName>
        <fullName evidence="1">Uncharacterized protein</fullName>
    </submittedName>
</protein>
<dbReference type="EMBL" id="OY731400">
    <property type="protein sequence ID" value="CAJ1942423.1"/>
    <property type="molecule type" value="Genomic_DNA"/>
</dbReference>
<proteinExistence type="predicted"/>
<gene>
    <name evidence="1" type="ORF">AYBTSS11_LOCUS10830</name>
</gene>
<name>A0AA86S5H1_9FABA</name>
<evidence type="ECO:0000313" key="2">
    <source>
        <dbReference type="Proteomes" id="UP001189624"/>
    </source>
</evidence>
<organism evidence="1 2">
    <name type="scientific">Sphenostylis stenocarpa</name>
    <dbReference type="NCBI Taxonomy" id="92480"/>
    <lineage>
        <taxon>Eukaryota</taxon>
        <taxon>Viridiplantae</taxon>
        <taxon>Streptophyta</taxon>
        <taxon>Embryophyta</taxon>
        <taxon>Tracheophyta</taxon>
        <taxon>Spermatophyta</taxon>
        <taxon>Magnoliopsida</taxon>
        <taxon>eudicotyledons</taxon>
        <taxon>Gunneridae</taxon>
        <taxon>Pentapetalae</taxon>
        <taxon>rosids</taxon>
        <taxon>fabids</taxon>
        <taxon>Fabales</taxon>
        <taxon>Fabaceae</taxon>
        <taxon>Papilionoideae</taxon>
        <taxon>50 kb inversion clade</taxon>
        <taxon>NPAAA clade</taxon>
        <taxon>indigoferoid/millettioid clade</taxon>
        <taxon>Phaseoleae</taxon>
        <taxon>Sphenostylis</taxon>
    </lineage>
</organism>
<evidence type="ECO:0000313" key="1">
    <source>
        <dbReference type="EMBL" id="CAJ1942423.1"/>
    </source>
</evidence>
<dbReference type="Proteomes" id="UP001189624">
    <property type="component" value="Chromosome 3"/>
</dbReference>
<accession>A0AA86S5H1</accession>